<dbReference type="PROSITE" id="PS01359">
    <property type="entry name" value="ZF_PHD_1"/>
    <property type="match status" value="1"/>
</dbReference>
<evidence type="ECO:0000256" key="5">
    <source>
        <dbReference type="ARBA" id="ARBA00023242"/>
    </source>
</evidence>
<comment type="caution">
    <text evidence="10">The sequence shown here is derived from an EMBL/GenBank/DDBJ whole genome shotgun (WGS) entry which is preliminary data.</text>
</comment>
<dbReference type="InterPro" id="IPR018501">
    <property type="entry name" value="DDT_dom"/>
</dbReference>
<evidence type="ECO:0000256" key="2">
    <source>
        <dbReference type="ARBA" id="ARBA00022723"/>
    </source>
</evidence>
<feature type="transmembrane region" description="Helical" evidence="8">
    <location>
        <begin position="337"/>
        <end position="361"/>
    </location>
</feature>
<dbReference type="PANTHER" id="PTHR47162:SF8">
    <property type="entry name" value="METHYL-CPG-BINDING DOMAIN-CONTAINING PROTEIN 9"/>
    <property type="match status" value="1"/>
</dbReference>
<evidence type="ECO:0000313" key="10">
    <source>
        <dbReference type="EMBL" id="KAK6155179.1"/>
    </source>
</evidence>
<dbReference type="SUPFAM" id="SSF57903">
    <property type="entry name" value="FYVE/PHD zinc finger"/>
    <property type="match status" value="1"/>
</dbReference>
<evidence type="ECO:0000256" key="4">
    <source>
        <dbReference type="ARBA" id="ARBA00022833"/>
    </source>
</evidence>
<feature type="region of interest" description="Disordered" evidence="7">
    <location>
        <begin position="1159"/>
        <end position="1188"/>
    </location>
</feature>
<sequence length="1188" mass="133928">MAPTASINACRKSSPPPSAAAFLFQNLHLEPPPPPEPPPLIFLRCLSLSVYREEKMLVSIDNSLSLGEGLAGKAAVCLCKPVRLELVAVKLKLDIVDITLLSASTPLEILGNRSQVEFTSRRSFEHSNKVLSYSAIFRLHWCFKPKYLHFLMEARGIDELQMIEDSLIENHFDLGKPITTKLTPPLSSDVLESWNFMWRFREVLGLRKGFSLEELITELNGSFFDGLSEAHVLMLQVLVSEFPKKVKHCRKRILKYSTESTETELNMPQLNDLTWPELARRYILAILFMTEDHDSEEVCESMDIFRCLYGDGGPKCGALIGVVGLEVDAQAFGYPRFLPLLIVVDAIAIIIVLAAAVNVIYGSLYVDNDKLAVDDQETEEKNTRQSPIIRTCIHNSLAKEPPAWAREFLEHSISKEVYKSNASGPTKKLALHVVAEFHSMQPNLTLARNKKKCIPISDIVMKHCRIMLRRAAASEKTKRFCNFLRKNLVVSGNNKEGILGSPAVVSSLLYFRMIDMRLSTGAYYGSHEAFIEDFWRNVLIDFGKFPELVKFSTEASQVFESICIKKVVALYQKLTGYYQTSSAESLEEIENIRISANEIPRAPWDEGVCRACGIDRDNKKVLLCDECDAEYHTYCLIPPLIRVPVGNWFCPPCVANKGVVQDASLNATSPVCQIQKRKKGEFTNFIFNKTLDLEAMMEGKDYWELNMHERTLLLKFFCNEVLDSAQMREHLMNCESREQSISVDVQSLKDGADSSLRTEFLGVDFGGKLYWTIDFGTNHWIIVDGINDSNQCSPTSEELSKNFTSSGIEYLLSPKGSELYSSCACYRSQAEMRSIVDSLKDGDPIKRQLEEWILLHHKLGLDVPTDSQGQGRKELQPSFLKQGENPMVLMTKAIKLLVSKFGPFIKMDTSDLWEKHHKGKMVEGSLFRCVCLEPILRTGHHCHSCHRTYFTTMEYKLHGKGKCNIKSREINIALTDGRTTNSMASKGKEKIDSAIEVDERQRFDRPEGLEQVNRTSPAENVASGLEISNFFNVPVSSVRPLMGKALEILTQLKINLLDMEAAVPKDALRPSRACIDMRCAWRSFVKHASTIYEKDPLVFYTQMVQALIVFEDMIKLEYLDPSWRYWSSLLAAASISTLSALSLRIYSLDAAISYEKASCASTSPGLGCNLGPKGKPGRKRERETEETS</sequence>
<keyword evidence="2" id="KW-0479">Metal-binding</keyword>
<dbReference type="CDD" id="cd15519">
    <property type="entry name" value="PHD1_Lid2p_like"/>
    <property type="match status" value="1"/>
</dbReference>
<gene>
    <name evidence="10" type="ORF">DH2020_009427</name>
</gene>
<keyword evidence="3 6" id="KW-0863">Zinc-finger</keyword>
<evidence type="ECO:0000256" key="3">
    <source>
        <dbReference type="ARBA" id="ARBA00022771"/>
    </source>
</evidence>
<dbReference type="Pfam" id="PF02791">
    <property type="entry name" value="DDT"/>
    <property type="match status" value="1"/>
</dbReference>
<dbReference type="PANTHER" id="PTHR47162">
    <property type="entry name" value="OS02G0192300 PROTEIN"/>
    <property type="match status" value="1"/>
</dbReference>
<evidence type="ECO:0000256" key="8">
    <source>
        <dbReference type="SAM" id="Phobius"/>
    </source>
</evidence>
<keyword evidence="8" id="KW-1133">Transmembrane helix</keyword>
<accession>A0ABR0X9A6</accession>
<proteinExistence type="predicted"/>
<dbReference type="PROSITE" id="PS50016">
    <property type="entry name" value="ZF_PHD_2"/>
    <property type="match status" value="1"/>
</dbReference>
<keyword evidence="5" id="KW-0539">Nucleus</keyword>
<evidence type="ECO:0000313" key="11">
    <source>
        <dbReference type="Proteomes" id="UP001318860"/>
    </source>
</evidence>
<evidence type="ECO:0000256" key="6">
    <source>
        <dbReference type="PROSITE-ProRule" id="PRU00146"/>
    </source>
</evidence>
<dbReference type="SMART" id="SM00249">
    <property type="entry name" value="PHD"/>
    <property type="match status" value="1"/>
</dbReference>
<dbReference type="Gene3D" id="3.30.40.10">
    <property type="entry name" value="Zinc/RING finger domain, C3HC4 (zinc finger)"/>
    <property type="match status" value="1"/>
</dbReference>
<comment type="subcellular location">
    <subcellularLocation>
        <location evidence="1">Nucleus</location>
    </subcellularLocation>
</comment>
<dbReference type="Pfam" id="PF00628">
    <property type="entry name" value="PHD"/>
    <property type="match status" value="1"/>
</dbReference>
<name>A0ABR0X9A6_REHGL</name>
<dbReference type="InterPro" id="IPR001965">
    <property type="entry name" value="Znf_PHD"/>
</dbReference>
<dbReference type="InterPro" id="IPR019786">
    <property type="entry name" value="Zinc_finger_PHD-type_CS"/>
</dbReference>
<keyword evidence="8" id="KW-0472">Membrane</keyword>
<dbReference type="EMBL" id="JABTTQ020000005">
    <property type="protein sequence ID" value="KAK6155179.1"/>
    <property type="molecule type" value="Genomic_DNA"/>
</dbReference>
<dbReference type="Proteomes" id="UP001318860">
    <property type="component" value="Unassembled WGS sequence"/>
</dbReference>
<feature type="domain" description="PHD-type" evidence="9">
    <location>
        <begin position="606"/>
        <end position="656"/>
    </location>
</feature>
<dbReference type="InterPro" id="IPR013083">
    <property type="entry name" value="Znf_RING/FYVE/PHD"/>
</dbReference>
<reference evidence="10 11" key="1">
    <citation type="journal article" date="2021" name="Comput. Struct. Biotechnol. J.">
        <title>De novo genome assembly of the potent medicinal plant Rehmannia glutinosa using nanopore technology.</title>
        <authorList>
            <person name="Ma L."/>
            <person name="Dong C."/>
            <person name="Song C."/>
            <person name="Wang X."/>
            <person name="Zheng X."/>
            <person name="Niu Y."/>
            <person name="Chen S."/>
            <person name="Feng W."/>
        </authorList>
    </citation>
    <scope>NUCLEOTIDE SEQUENCE [LARGE SCALE GENOMIC DNA]</scope>
    <source>
        <strain evidence="10">DH-2019</strain>
    </source>
</reference>
<organism evidence="10 11">
    <name type="scientific">Rehmannia glutinosa</name>
    <name type="common">Chinese foxglove</name>
    <dbReference type="NCBI Taxonomy" id="99300"/>
    <lineage>
        <taxon>Eukaryota</taxon>
        <taxon>Viridiplantae</taxon>
        <taxon>Streptophyta</taxon>
        <taxon>Embryophyta</taxon>
        <taxon>Tracheophyta</taxon>
        <taxon>Spermatophyta</taxon>
        <taxon>Magnoliopsida</taxon>
        <taxon>eudicotyledons</taxon>
        <taxon>Gunneridae</taxon>
        <taxon>Pentapetalae</taxon>
        <taxon>asterids</taxon>
        <taxon>lamiids</taxon>
        <taxon>Lamiales</taxon>
        <taxon>Orobanchaceae</taxon>
        <taxon>Rehmannieae</taxon>
        <taxon>Rehmannia</taxon>
    </lineage>
</organism>
<evidence type="ECO:0000259" key="9">
    <source>
        <dbReference type="PROSITE" id="PS50016"/>
    </source>
</evidence>
<keyword evidence="4" id="KW-0862">Zinc</keyword>
<protein>
    <recommendedName>
        <fullName evidence="9">PHD-type domain-containing protein</fullName>
    </recommendedName>
</protein>
<evidence type="ECO:0000256" key="1">
    <source>
        <dbReference type="ARBA" id="ARBA00004123"/>
    </source>
</evidence>
<keyword evidence="8" id="KW-0812">Transmembrane</keyword>
<keyword evidence="11" id="KW-1185">Reference proteome</keyword>
<dbReference type="InterPro" id="IPR011011">
    <property type="entry name" value="Znf_FYVE_PHD"/>
</dbReference>
<dbReference type="InterPro" id="IPR019787">
    <property type="entry name" value="Znf_PHD-finger"/>
</dbReference>
<evidence type="ECO:0000256" key="7">
    <source>
        <dbReference type="SAM" id="MobiDB-lite"/>
    </source>
</evidence>